<feature type="compositionally biased region" description="Basic and acidic residues" evidence="1">
    <location>
        <begin position="253"/>
        <end position="263"/>
    </location>
</feature>
<feature type="region of interest" description="Disordered" evidence="1">
    <location>
        <begin position="253"/>
        <end position="272"/>
    </location>
</feature>
<proteinExistence type="predicted"/>
<gene>
    <name evidence="2" type="ORF">NQ314_005318</name>
</gene>
<dbReference type="AlphaFoldDB" id="A0AAV8ZJH6"/>
<protein>
    <submittedName>
        <fullName evidence="2">Uncharacterized protein</fullName>
    </submittedName>
</protein>
<evidence type="ECO:0000256" key="1">
    <source>
        <dbReference type="SAM" id="MobiDB-lite"/>
    </source>
</evidence>
<sequence>MDDMIDFNNLSEEHKKCLIESRILSTNPITRMASTNNTEEDASKSFYSLQAISPLYGFNKTDVNEVKKICEAYKNSSLLKNCKAEVIQEYFFEQGDVKVEDAELIDCTEYKTEIKSSDSPVEKLACPIIAEKINHEFIILNENDFEVGNPPVELLKKSSETSETLNGVSLQEHDYAGLPTGEEEEDNEEIDVVTVPNKNLPVGGFIEINPRSIERKSKFELLPYNKSVEMKSLHRSLQYLKRKKHNSLADHTFSREWDSDSGPKQKSRKQSHYISINKDNGSVLKAFYIDYNLIVCQEFVVSFWMQTPLGI</sequence>
<name>A0AAV8ZJH6_9CUCU</name>
<dbReference type="EMBL" id="JANEYF010001469">
    <property type="protein sequence ID" value="KAJ8963882.1"/>
    <property type="molecule type" value="Genomic_DNA"/>
</dbReference>
<evidence type="ECO:0000313" key="3">
    <source>
        <dbReference type="Proteomes" id="UP001162156"/>
    </source>
</evidence>
<comment type="caution">
    <text evidence="2">The sequence shown here is derived from an EMBL/GenBank/DDBJ whole genome shotgun (WGS) entry which is preliminary data.</text>
</comment>
<dbReference type="Proteomes" id="UP001162156">
    <property type="component" value="Unassembled WGS sequence"/>
</dbReference>
<evidence type="ECO:0000313" key="2">
    <source>
        <dbReference type="EMBL" id="KAJ8963882.1"/>
    </source>
</evidence>
<accession>A0AAV8ZJH6</accession>
<organism evidence="2 3">
    <name type="scientific">Rhamnusium bicolor</name>
    <dbReference type="NCBI Taxonomy" id="1586634"/>
    <lineage>
        <taxon>Eukaryota</taxon>
        <taxon>Metazoa</taxon>
        <taxon>Ecdysozoa</taxon>
        <taxon>Arthropoda</taxon>
        <taxon>Hexapoda</taxon>
        <taxon>Insecta</taxon>
        <taxon>Pterygota</taxon>
        <taxon>Neoptera</taxon>
        <taxon>Endopterygota</taxon>
        <taxon>Coleoptera</taxon>
        <taxon>Polyphaga</taxon>
        <taxon>Cucujiformia</taxon>
        <taxon>Chrysomeloidea</taxon>
        <taxon>Cerambycidae</taxon>
        <taxon>Lepturinae</taxon>
        <taxon>Rhagiini</taxon>
        <taxon>Rhamnusium</taxon>
    </lineage>
</organism>
<reference evidence="2" key="1">
    <citation type="journal article" date="2023" name="Insect Mol. Biol.">
        <title>Genome sequencing provides insights into the evolution of gene families encoding plant cell wall-degrading enzymes in longhorned beetles.</title>
        <authorList>
            <person name="Shin N.R."/>
            <person name="Okamura Y."/>
            <person name="Kirsch R."/>
            <person name="Pauchet Y."/>
        </authorList>
    </citation>
    <scope>NUCLEOTIDE SEQUENCE</scope>
    <source>
        <strain evidence="2">RBIC_L_NR</strain>
    </source>
</reference>
<keyword evidence="3" id="KW-1185">Reference proteome</keyword>